<dbReference type="AlphaFoldDB" id="A0A6L5HZF7"/>
<dbReference type="Proteomes" id="UP000478064">
    <property type="component" value="Unassembled WGS sequence"/>
</dbReference>
<dbReference type="GO" id="GO:0003677">
    <property type="term" value="F:DNA binding"/>
    <property type="evidence" value="ECO:0007669"/>
    <property type="project" value="UniProtKB-KW"/>
</dbReference>
<gene>
    <name evidence="6" type="ORF">GHO27_19335</name>
</gene>
<evidence type="ECO:0000313" key="7">
    <source>
        <dbReference type="Proteomes" id="UP000478064"/>
    </source>
</evidence>
<evidence type="ECO:0000256" key="4">
    <source>
        <dbReference type="ARBA" id="ARBA00023163"/>
    </source>
</evidence>
<evidence type="ECO:0000256" key="2">
    <source>
        <dbReference type="ARBA" id="ARBA00023015"/>
    </source>
</evidence>
<comment type="similarity">
    <text evidence="1">Belongs to the LysR transcriptional regulatory family.</text>
</comment>
<keyword evidence="4" id="KW-0804">Transcription</keyword>
<dbReference type="Pfam" id="PF03466">
    <property type="entry name" value="LysR_substrate"/>
    <property type="match status" value="1"/>
</dbReference>
<dbReference type="PANTHER" id="PTHR30346:SF0">
    <property type="entry name" value="HCA OPERON TRANSCRIPTIONAL ACTIVATOR HCAR"/>
    <property type="match status" value="1"/>
</dbReference>
<feature type="domain" description="LysR substrate-binding" evidence="5">
    <location>
        <begin position="7"/>
        <end position="185"/>
    </location>
</feature>
<dbReference type="Gene3D" id="3.40.190.10">
    <property type="entry name" value="Periplasmic binding protein-like II"/>
    <property type="match status" value="2"/>
</dbReference>
<proteinExistence type="inferred from homology"/>
<sequence length="213" mass="23736">MHDAISPSPRFRLAVAPGVPTSQLSALIARQRAEEPDVTLKLFEVAGDVLLEGLRKGHYDAGISLQGFSDPALKTQPLWTEAMAIAMPPRFHKFDQVRLTIADLQDYPVYRWQAEICPLLDEKLSGLMPVDQENIQRVTSFEMMALWVAARYGIGISARSRIERAHGWGINLRPLTGGPFEIVTYLQRFQTHAASVSERFEHRALQVAAAGAM</sequence>
<dbReference type="SUPFAM" id="SSF53850">
    <property type="entry name" value="Periplasmic binding protein-like II"/>
    <property type="match status" value="1"/>
</dbReference>
<organism evidence="6 7">
    <name type="scientific">Pseudomonas helleri</name>
    <dbReference type="NCBI Taxonomy" id="1608996"/>
    <lineage>
        <taxon>Bacteria</taxon>
        <taxon>Pseudomonadati</taxon>
        <taxon>Pseudomonadota</taxon>
        <taxon>Gammaproteobacteria</taxon>
        <taxon>Pseudomonadales</taxon>
        <taxon>Pseudomonadaceae</taxon>
        <taxon>Pseudomonas</taxon>
    </lineage>
</organism>
<name>A0A6L5HZF7_9PSED</name>
<dbReference type="PANTHER" id="PTHR30346">
    <property type="entry name" value="TRANSCRIPTIONAL DUAL REGULATOR HCAR-RELATED"/>
    <property type="match status" value="1"/>
</dbReference>
<comment type="caution">
    <text evidence="6">The sequence shown here is derived from an EMBL/GenBank/DDBJ whole genome shotgun (WGS) entry which is preliminary data.</text>
</comment>
<evidence type="ECO:0000313" key="6">
    <source>
        <dbReference type="EMBL" id="MQU07835.1"/>
    </source>
</evidence>
<keyword evidence="3" id="KW-0238">DNA-binding</keyword>
<dbReference type="InterPro" id="IPR005119">
    <property type="entry name" value="LysR_subst-bd"/>
</dbReference>
<dbReference type="EMBL" id="WIVU01000046">
    <property type="protein sequence ID" value="MQU07835.1"/>
    <property type="molecule type" value="Genomic_DNA"/>
</dbReference>
<keyword evidence="2" id="KW-0805">Transcription regulation</keyword>
<reference evidence="6 7" key="1">
    <citation type="submission" date="2019-10" db="EMBL/GenBank/DDBJ databases">
        <title>Evaluation of single-gene subtyping targets for Pseudomonas.</title>
        <authorList>
            <person name="Reichler S.J."/>
            <person name="Orsi R.H."/>
            <person name="Wiedmann M."/>
            <person name="Martin N.H."/>
            <person name="Murphy S.I."/>
        </authorList>
    </citation>
    <scope>NUCLEOTIDE SEQUENCE [LARGE SCALE GENOMIC DNA]</scope>
    <source>
        <strain evidence="6 7">FSL R10-1637</strain>
    </source>
</reference>
<dbReference type="GO" id="GO:0003700">
    <property type="term" value="F:DNA-binding transcription factor activity"/>
    <property type="evidence" value="ECO:0007669"/>
    <property type="project" value="TreeGrafter"/>
</dbReference>
<protein>
    <submittedName>
        <fullName evidence="6">LysR family transcriptional regulator</fullName>
    </submittedName>
</protein>
<accession>A0A6L5HZF7</accession>
<evidence type="ECO:0000259" key="5">
    <source>
        <dbReference type="Pfam" id="PF03466"/>
    </source>
</evidence>
<dbReference type="GO" id="GO:0032993">
    <property type="term" value="C:protein-DNA complex"/>
    <property type="evidence" value="ECO:0007669"/>
    <property type="project" value="TreeGrafter"/>
</dbReference>
<evidence type="ECO:0000256" key="1">
    <source>
        <dbReference type="ARBA" id="ARBA00009437"/>
    </source>
</evidence>
<dbReference type="RefSeq" id="WP_153374637.1">
    <property type="nucleotide sequence ID" value="NZ_WIVU01000046.1"/>
</dbReference>
<evidence type="ECO:0000256" key="3">
    <source>
        <dbReference type="ARBA" id="ARBA00023125"/>
    </source>
</evidence>